<sequence length="110" mass="12280">MMSFSGILRRFVKTAASNPKPNELRRLLNTAASDSKTIPDRQPEAGSQSIRPRSQVIIGWLHEHFAARVLILVGVALPCGYLHAESFAKTELDSFKREFLEKLNQATPGF</sequence>
<dbReference type="Proteomes" id="UP000796880">
    <property type="component" value="Unassembled WGS sequence"/>
</dbReference>
<proteinExistence type="predicted"/>
<evidence type="ECO:0000313" key="2">
    <source>
        <dbReference type="EMBL" id="KAF3444448.1"/>
    </source>
</evidence>
<organism evidence="2 3">
    <name type="scientific">Rhamnella rubrinervis</name>
    <dbReference type="NCBI Taxonomy" id="2594499"/>
    <lineage>
        <taxon>Eukaryota</taxon>
        <taxon>Viridiplantae</taxon>
        <taxon>Streptophyta</taxon>
        <taxon>Embryophyta</taxon>
        <taxon>Tracheophyta</taxon>
        <taxon>Spermatophyta</taxon>
        <taxon>Magnoliopsida</taxon>
        <taxon>eudicotyledons</taxon>
        <taxon>Gunneridae</taxon>
        <taxon>Pentapetalae</taxon>
        <taxon>rosids</taxon>
        <taxon>fabids</taxon>
        <taxon>Rosales</taxon>
        <taxon>Rhamnaceae</taxon>
        <taxon>rhamnoid group</taxon>
        <taxon>Rhamneae</taxon>
        <taxon>Rhamnella</taxon>
    </lineage>
</organism>
<comment type="caution">
    <text evidence="2">The sequence shown here is derived from an EMBL/GenBank/DDBJ whole genome shotgun (WGS) entry which is preliminary data.</text>
</comment>
<feature type="region of interest" description="Disordered" evidence="1">
    <location>
        <begin position="30"/>
        <end position="50"/>
    </location>
</feature>
<dbReference type="AlphaFoldDB" id="A0A8K0H2Q7"/>
<dbReference type="EMBL" id="VOIH02000006">
    <property type="protein sequence ID" value="KAF3444448.1"/>
    <property type="molecule type" value="Genomic_DNA"/>
</dbReference>
<accession>A0A8K0H2Q7</accession>
<evidence type="ECO:0000313" key="3">
    <source>
        <dbReference type="Proteomes" id="UP000796880"/>
    </source>
</evidence>
<keyword evidence="3" id="KW-1185">Reference proteome</keyword>
<evidence type="ECO:0000256" key="1">
    <source>
        <dbReference type="SAM" id="MobiDB-lite"/>
    </source>
</evidence>
<gene>
    <name evidence="2" type="ORF">FNV43_RR14140</name>
</gene>
<name>A0A8K0H2Q7_9ROSA</name>
<reference evidence="2" key="1">
    <citation type="submission" date="2020-03" db="EMBL/GenBank/DDBJ databases">
        <title>A high-quality chromosome-level genome assembly of a woody plant with both climbing and erect habits, Rhamnella rubrinervis.</title>
        <authorList>
            <person name="Lu Z."/>
            <person name="Yang Y."/>
            <person name="Zhu X."/>
            <person name="Sun Y."/>
        </authorList>
    </citation>
    <scope>NUCLEOTIDE SEQUENCE</scope>
    <source>
        <strain evidence="2">BYM</strain>
        <tissue evidence="2">Leaf</tissue>
    </source>
</reference>
<protein>
    <submittedName>
        <fullName evidence="2">Uncharacterized protein</fullName>
    </submittedName>
</protein>